<evidence type="ECO:0000313" key="3">
    <source>
        <dbReference type="Proteomes" id="UP000326950"/>
    </source>
</evidence>
<dbReference type="Proteomes" id="UP000326950">
    <property type="component" value="Unassembled WGS sequence"/>
</dbReference>
<keyword evidence="3" id="KW-1185">Reference proteome</keyword>
<feature type="compositionally biased region" description="Basic and acidic residues" evidence="1">
    <location>
        <begin position="158"/>
        <end position="183"/>
    </location>
</feature>
<organism evidence="2 3">
    <name type="scientific">Aspergillus tamarii</name>
    <dbReference type="NCBI Taxonomy" id="41984"/>
    <lineage>
        <taxon>Eukaryota</taxon>
        <taxon>Fungi</taxon>
        <taxon>Dikarya</taxon>
        <taxon>Ascomycota</taxon>
        <taxon>Pezizomycotina</taxon>
        <taxon>Eurotiomycetes</taxon>
        <taxon>Eurotiomycetidae</taxon>
        <taxon>Eurotiales</taxon>
        <taxon>Aspergillaceae</taxon>
        <taxon>Aspergillus</taxon>
        <taxon>Aspergillus subgen. Circumdati</taxon>
    </lineage>
</organism>
<evidence type="ECO:0000256" key="1">
    <source>
        <dbReference type="SAM" id="MobiDB-lite"/>
    </source>
</evidence>
<feature type="compositionally biased region" description="Polar residues" evidence="1">
    <location>
        <begin position="196"/>
        <end position="205"/>
    </location>
</feature>
<name>A0A5N6V1U1_ASPTM</name>
<gene>
    <name evidence="2" type="ORF">BDV40DRAFT_298003</name>
</gene>
<dbReference type="OrthoDB" id="3260716at2759"/>
<sequence length="205" mass="22078">MSTLDKIHSDNNPKQGFHPSAGNTQPLADKGHWHQPGRKVSPKDHAPEFHAKTYPPGTAPASNSYTPNTQSEVGSQAQNPNVERSHGKESVKTTADQSLQGATSKDMHTGLGQPGGGQTSAELRHDGQQHRKNPGGGLEGVGASKEPRTERQIPGLRGLERDEAQGGQRGDKGALAAEDRQPESAETLAAEWKYEPQTQRQRFQS</sequence>
<feature type="compositionally biased region" description="Polar residues" evidence="1">
    <location>
        <begin position="60"/>
        <end position="82"/>
    </location>
</feature>
<proteinExistence type="predicted"/>
<feature type="compositionally biased region" description="Basic and acidic residues" evidence="1">
    <location>
        <begin position="41"/>
        <end position="51"/>
    </location>
</feature>
<evidence type="ECO:0000313" key="2">
    <source>
        <dbReference type="EMBL" id="KAE8164912.1"/>
    </source>
</evidence>
<reference evidence="2 3" key="1">
    <citation type="submission" date="2019-04" db="EMBL/GenBank/DDBJ databases">
        <title>Friends and foes A comparative genomics study of 23 Aspergillus species from section Flavi.</title>
        <authorList>
            <consortium name="DOE Joint Genome Institute"/>
            <person name="Kjaerbolling I."/>
            <person name="Vesth T."/>
            <person name="Frisvad J.C."/>
            <person name="Nybo J.L."/>
            <person name="Theobald S."/>
            <person name="Kildgaard S."/>
            <person name="Isbrandt T."/>
            <person name="Kuo A."/>
            <person name="Sato A."/>
            <person name="Lyhne E.K."/>
            <person name="Kogle M.E."/>
            <person name="Wiebenga A."/>
            <person name="Kun R.S."/>
            <person name="Lubbers R.J."/>
            <person name="Makela M.R."/>
            <person name="Barry K."/>
            <person name="Chovatia M."/>
            <person name="Clum A."/>
            <person name="Daum C."/>
            <person name="Haridas S."/>
            <person name="He G."/>
            <person name="LaButti K."/>
            <person name="Lipzen A."/>
            <person name="Mondo S."/>
            <person name="Riley R."/>
            <person name="Salamov A."/>
            <person name="Simmons B.A."/>
            <person name="Magnuson J.K."/>
            <person name="Henrissat B."/>
            <person name="Mortensen U.H."/>
            <person name="Larsen T.O."/>
            <person name="Devries R.P."/>
            <person name="Grigoriev I.V."/>
            <person name="Machida M."/>
            <person name="Baker S.E."/>
            <person name="Andersen M.R."/>
        </authorList>
    </citation>
    <scope>NUCLEOTIDE SEQUENCE [LARGE SCALE GENOMIC DNA]</scope>
    <source>
        <strain evidence="2 3">CBS 117626</strain>
    </source>
</reference>
<accession>A0A5N6V1U1</accession>
<dbReference type="AlphaFoldDB" id="A0A5N6V1U1"/>
<feature type="compositionally biased region" description="Polar residues" evidence="1">
    <location>
        <begin position="92"/>
        <end position="103"/>
    </location>
</feature>
<feature type="region of interest" description="Disordered" evidence="1">
    <location>
        <begin position="1"/>
        <end position="205"/>
    </location>
</feature>
<protein>
    <submittedName>
        <fullName evidence="2">Uncharacterized protein</fullName>
    </submittedName>
</protein>
<feature type="compositionally biased region" description="Basic and acidic residues" evidence="1">
    <location>
        <begin position="1"/>
        <end position="11"/>
    </location>
</feature>
<dbReference type="EMBL" id="ML738604">
    <property type="protein sequence ID" value="KAE8164912.1"/>
    <property type="molecule type" value="Genomic_DNA"/>
</dbReference>